<sequence length="570" mass="64480">MFILHYYKEIYMNFYYVDTSRNINGDGSITNPFNSMSNLINAGVQFPYTISIKKGTVIEWSYQDLTNSSIFYNTSNQQCHFTSYGEGKKPIWISTGIDKRHLYAKMMNVAIHDLQISPPPGGVFTGGYLYGVPYGDPSNNNECNLEFYNLDFIGTPESIGGSAGSKEISMILLLVDNGGSSNVAHKIYIHDIIGDHVNCGIFVRGNPHLSDPTTYKGDQKKSYGVRVIDVSFTNIINYGILLAGCASKNKNRDVRNDDMESGFDGVYYSSYKTNVYNPYSDPYAYTTARYDVPLWMTMCAYVTGQNFEVHGSGPGKPDRYALDFDWHCNNCLMRWGYTTNNAKSFMFIQGPFSNSWYSSHGYTPLSNDPYTLYYTYGAGCYDNVYEYIVSYNDGIGRTHRKSDIFWKKAAAYRYCYNNIARNIVFIDTVSTSNDYILACNPQTDDNSNSTSMTVDSCIFYWKNRDSSNLISDIDVSNFGNLLSKFKFSNSIMYSEKWNGINPEIPNVSLTNIIYQNPLFKYDIPTVPPSGMKEVKELLKLSNNSVALDSGTQNNNKDIYGNTGNNIGWYQ</sequence>
<dbReference type="RefSeq" id="YP_007007680.1">
    <property type="nucleotide sequence ID" value="NC_019526.1"/>
</dbReference>
<keyword evidence="2" id="KW-1185">Reference proteome</keyword>
<evidence type="ECO:0000313" key="2">
    <source>
        <dbReference type="Proteomes" id="UP000007524"/>
    </source>
</evidence>
<reference evidence="1 2" key="1">
    <citation type="journal article" date="2012" name="J. Virol.">
        <title>Genome of Klebsiella sp.-Infecting Bacteriophage vB_KleM_RaK2.</title>
        <authorList>
            <person name="Simoliunas E."/>
            <person name="Kaliniene L."/>
            <person name="Truncaite L."/>
            <person name="Klausa V."/>
            <person name="Zajanckauskaite A."/>
            <person name="Meskys R."/>
        </authorList>
    </citation>
    <scope>NUCLEOTIDE SEQUENCE [LARGE SCALE GENOMIC DNA]</scope>
</reference>
<dbReference type="GeneID" id="14013113"/>
<gene>
    <name evidence="1" type="ORF">RaK2_00525</name>
</gene>
<dbReference type="OrthoDB" id="15878at10239"/>
<organism evidence="1 2">
    <name type="scientific">Klebsiella phage vB_KleM_RaK2</name>
    <dbReference type="NCBI Taxonomy" id="1147094"/>
    <lineage>
        <taxon>Viruses</taxon>
        <taxon>Duplodnaviria</taxon>
        <taxon>Heunggongvirae</taxon>
        <taxon>Uroviricota</taxon>
        <taxon>Caudoviricetes</taxon>
        <taxon>Alcyoneusvirus</taxon>
        <taxon>Alcyoneusvirus RaK2</taxon>
    </lineage>
</organism>
<dbReference type="EMBL" id="JQ513383">
    <property type="protein sequence ID" value="AFA44796.1"/>
    <property type="molecule type" value="Genomic_DNA"/>
</dbReference>
<protein>
    <submittedName>
        <fullName evidence="1">Uncharacterized protein</fullName>
    </submittedName>
</protein>
<dbReference type="Proteomes" id="UP000007524">
    <property type="component" value="Segment"/>
</dbReference>
<proteinExistence type="predicted"/>
<name>H6X4Y2_9CAUD</name>
<accession>H6X4Y2</accession>
<evidence type="ECO:0000313" key="1">
    <source>
        <dbReference type="EMBL" id="AFA44796.1"/>
    </source>
</evidence>
<dbReference type="KEGG" id="vg:14013113"/>